<evidence type="ECO:0000313" key="2">
    <source>
        <dbReference type="EMBL" id="EDO15017.1"/>
    </source>
</evidence>
<reference evidence="2 3" key="1">
    <citation type="journal article" date="2007" name="Proc. Natl. Acad. Sci. U.S.A.">
        <title>Independent sorting-out of thousands of duplicated gene pairs in two yeast species descended from a whole-genome duplication.</title>
        <authorList>
            <person name="Scannell D.R."/>
            <person name="Frank A.C."/>
            <person name="Conant G.C."/>
            <person name="Byrne K.P."/>
            <person name="Woolfit M."/>
            <person name="Wolfe K.H."/>
        </authorList>
    </citation>
    <scope>NUCLEOTIDE SEQUENCE [LARGE SCALE GENOMIC DNA]</scope>
    <source>
        <strain evidence="3">ATCC 22028 / DSM 70294 / BCRC 21397 / CBS 2163 / NBRC 10782 / NRRL Y-8283 / UCD 57-17</strain>
    </source>
</reference>
<gene>
    <name evidence="2" type="ORF">Kpol_400p11</name>
</gene>
<keyword evidence="3" id="KW-1185">Reference proteome</keyword>
<sequence length="508" mass="57227">MTGFKIRSVYLLAVLLFSTISTALWDGDCRLDWSRGVLRCIKEIPCAERFTYVREESWGWWTHPRYGREYRCNYITVCKPEFVEVDIPVNNYVPYPRPCRPPPISNHCRPPPPPPHPTFTHDWWHFPCSHPHPNPCPHPHPHPCPNPHPHPHPCPHPPKPTCTKPTFTRPTCTKPTFTKPTYTKPTCTKPTFTKPTWTIPSLTKSSITITSESFTYSSTNTHTFSLDISSSKIYPSSEAYSSSELITSSSEAYSSSALITSSSEAYSNSELITSSSEAYSNSELITSSSEAYSSSELITSSSEAYSNSELITSSSESFSSIETTSKDTTSYGETSSRSFILSTPEPIHRTSTTTTYWTGSYETTFSTITKTSTGTDNFVTTETIYIVETPIRALLSTTSNYWFSSHFTTTTLYTTTFTGSDNFETTETVYEVFIPIYESTTTIYTDFPDPILLIQQTNYPVYYTTSTMIEIENELDCILEMIYVYLGSELGSFNGTINFDEVLEVGKN</sequence>
<dbReference type="GeneID" id="5543061"/>
<organism evidence="3">
    <name type="scientific">Vanderwaltozyma polyspora (strain ATCC 22028 / DSM 70294 / BCRC 21397 / CBS 2163 / NBRC 10782 / NRRL Y-8283 / UCD 57-17)</name>
    <name type="common">Kluyveromyces polysporus</name>
    <dbReference type="NCBI Taxonomy" id="436907"/>
    <lineage>
        <taxon>Eukaryota</taxon>
        <taxon>Fungi</taxon>
        <taxon>Dikarya</taxon>
        <taxon>Ascomycota</taxon>
        <taxon>Saccharomycotina</taxon>
        <taxon>Saccharomycetes</taxon>
        <taxon>Saccharomycetales</taxon>
        <taxon>Saccharomycetaceae</taxon>
        <taxon>Vanderwaltozyma</taxon>
    </lineage>
</organism>
<evidence type="ECO:0000313" key="3">
    <source>
        <dbReference type="Proteomes" id="UP000000267"/>
    </source>
</evidence>
<dbReference type="KEGG" id="vpo:Kpol_400p11"/>
<dbReference type="Pfam" id="PF00624">
    <property type="entry name" value="Flocculin"/>
    <property type="match status" value="2"/>
</dbReference>
<name>A7TRV0_VANPO</name>
<keyword evidence="1" id="KW-0732">Signal</keyword>
<dbReference type="RefSeq" id="XP_001642875.1">
    <property type="nucleotide sequence ID" value="XM_001642825.1"/>
</dbReference>
<dbReference type="Proteomes" id="UP000000267">
    <property type="component" value="Unassembled WGS sequence"/>
</dbReference>
<protein>
    <recommendedName>
        <fullName evidence="4">Flo11 domain-containing protein</fullName>
    </recommendedName>
</protein>
<feature type="chain" id="PRO_5002713119" description="Flo11 domain-containing protein" evidence="1">
    <location>
        <begin position="24"/>
        <end position="508"/>
    </location>
</feature>
<dbReference type="InterPro" id="IPR001389">
    <property type="entry name" value="Flocculin"/>
</dbReference>
<accession>A7TRV0</accession>
<dbReference type="GO" id="GO:0000128">
    <property type="term" value="P:flocculation"/>
    <property type="evidence" value="ECO:0007669"/>
    <property type="project" value="InterPro"/>
</dbReference>
<proteinExistence type="predicted"/>
<dbReference type="AlphaFoldDB" id="A7TRV0"/>
<dbReference type="InParanoid" id="A7TRV0"/>
<evidence type="ECO:0008006" key="4">
    <source>
        <dbReference type="Google" id="ProtNLM"/>
    </source>
</evidence>
<dbReference type="HOGENOM" id="CLU_536601_0_0_1"/>
<dbReference type="EMBL" id="DS480488">
    <property type="protein sequence ID" value="EDO15017.1"/>
    <property type="molecule type" value="Genomic_DNA"/>
</dbReference>
<evidence type="ECO:0000256" key="1">
    <source>
        <dbReference type="SAM" id="SignalP"/>
    </source>
</evidence>
<feature type="signal peptide" evidence="1">
    <location>
        <begin position="1"/>
        <end position="23"/>
    </location>
</feature>